<name>A0A9N8HUT6_9STRA</name>
<dbReference type="AlphaFoldDB" id="A0A9N8HUT6"/>
<keyword evidence="2" id="KW-0732">Signal</keyword>
<sequence>MVNASQQIVVAFFWLLIQSTVASEDVFRLFFRYGFGDGQIGDPNSEPTEEDIKGLMCVTNKFLTDSLTNYTKNQGMEIFATEIDWGFEDWIYNGTEPEAPRNVPVIVNFTATVDTPEGMTPPTNQELWDATKYFDYFGYIMDYIWNIEGENFFKNTRGLWYEPEIIPPLSGQIPQNTDCPAPETAAPSRDQKFNLTTLSPTVLPSIAPSLAPSLISLSPSVGATTAPPVSRGGGLNLQTMSPTRPEDEMVYFTIQIDFFAGKEKQPTKPEIEKMMCKANQFFEKTLKEKVNPDVTVYATNIDWEWDPKAALPSVIEFFADARNSDGSHVPAVDVFSAMEQVDVKGFVESFVWESEPYKENIFYQTEDIFFAGSYTGSPNPPAPHPGKLQKVDNCS</sequence>
<proteinExistence type="predicted"/>
<comment type="caution">
    <text evidence="3">The sequence shown here is derived from an EMBL/GenBank/DDBJ whole genome shotgun (WGS) entry which is preliminary data.</text>
</comment>
<keyword evidence="4" id="KW-1185">Reference proteome</keyword>
<evidence type="ECO:0000313" key="4">
    <source>
        <dbReference type="Proteomes" id="UP001153069"/>
    </source>
</evidence>
<organism evidence="3 4">
    <name type="scientific">Seminavis robusta</name>
    <dbReference type="NCBI Taxonomy" id="568900"/>
    <lineage>
        <taxon>Eukaryota</taxon>
        <taxon>Sar</taxon>
        <taxon>Stramenopiles</taxon>
        <taxon>Ochrophyta</taxon>
        <taxon>Bacillariophyta</taxon>
        <taxon>Bacillariophyceae</taxon>
        <taxon>Bacillariophycidae</taxon>
        <taxon>Naviculales</taxon>
        <taxon>Naviculaceae</taxon>
        <taxon>Seminavis</taxon>
    </lineage>
</organism>
<evidence type="ECO:0008006" key="5">
    <source>
        <dbReference type="Google" id="ProtNLM"/>
    </source>
</evidence>
<feature type="region of interest" description="Disordered" evidence="1">
    <location>
        <begin position="374"/>
        <end position="395"/>
    </location>
</feature>
<evidence type="ECO:0000256" key="1">
    <source>
        <dbReference type="SAM" id="MobiDB-lite"/>
    </source>
</evidence>
<feature type="signal peptide" evidence="2">
    <location>
        <begin position="1"/>
        <end position="22"/>
    </location>
</feature>
<feature type="chain" id="PRO_5040215574" description="Chitinase" evidence="2">
    <location>
        <begin position="23"/>
        <end position="395"/>
    </location>
</feature>
<reference evidence="3" key="1">
    <citation type="submission" date="2020-06" db="EMBL/GenBank/DDBJ databases">
        <authorList>
            <consortium name="Plant Systems Biology data submission"/>
        </authorList>
    </citation>
    <scope>NUCLEOTIDE SEQUENCE</scope>
    <source>
        <strain evidence="3">D6</strain>
    </source>
</reference>
<accession>A0A9N8HUT6</accession>
<evidence type="ECO:0000313" key="3">
    <source>
        <dbReference type="EMBL" id="CAB9526302.1"/>
    </source>
</evidence>
<protein>
    <recommendedName>
        <fullName evidence="5">Chitinase</fullName>
    </recommendedName>
</protein>
<evidence type="ECO:0000256" key="2">
    <source>
        <dbReference type="SAM" id="SignalP"/>
    </source>
</evidence>
<dbReference type="EMBL" id="CAICTM010001804">
    <property type="protein sequence ID" value="CAB9526302.1"/>
    <property type="molecule type" value="Genomic_DNA"/>
</dbReference>
<gene>
    <name evidence="3" type="ORF">SEMRO_1806_G298920.1</name>
</gene>
<dbReference type="Proteomes" id="UP001153069">
    <property type="component" value="Unassembled WGS sequence"/>
</dbReference>